<protein>
    <submittedName>
        <fullName evidence="1">Uncharacterized protein</fullName>
    </submittedName>
</protein>
<reference evidence="1 2" key="1">
    <citation type="submission" date="2018-12" db="EMBL/GenBank/DDBJ databases">
        <title>Deinococcus radiophilus ATCC 27603 genome sequencing and assembly.</title>
        <authorList>
            <person name="Maclea K.S."/>
            <person name="Maynard C.R."/>
        </authorList>
    </citation>
    <scope>NUCLEOTIDE SEQUENCE [LARGE SCALE GENOMIC DNA]</scope>
    <source>
        <strain evidence="1 2">ATCC 27603</strain>
    </source>
</reference>
<dbReference type="Proteomes" id="UP000277766">
    <property type="component" value="Unassembled WGS sequence"/>
</dbReference>
<organism evidence="1 2">
    <name type="scientific">Deinococcus radiophilus</name>
    <dbReference type="NCBI Taxonomy" id="32062"/>
    <lineage>
        <taxon>Bacteria</taxon>
        <taxon>Thermotogati</taxon>
        <taxon>Deinococcota</taxon>
        <taxon>Deinococci</taxon>
        <taxon>Deinococcales</taxon>
        <taxon>Deinococcaceae</taxon>
        <taxon>Deinococcus</taxon>
    </lineage>
</organism>
<keyword evidence="2" id="KW-1185">Reference proteome</keyword>
<sequence length="142" mass="15591">MCRMVYLALGAPAGKATATGKPHQPQERLIATSQRRSLRLAREAHPPARVRQALGQQVHRLDSSDGCGCAFESDGSAESGVMMASLAEALALLCAEVGEVRLYSDWDFEQVPAMRQLSLDEVAAQRWRIDQAVLWRVTEGKQ</sequence>
<dbReference type="EMBL" id="RXPE01000004">
    <property type="protein sequence ID" value="RTR29464.1"/>
    <property type="molecule type" value="Genomic_DNA"/>
</dbReference>
<name>A0A431W1W0_9DEIO</name>
<dbReference type="RefSeq" id="WP_126351375.1">
    <property type="nucleotide sequence ID" value="NZ_CP086380.1"/>
</dbReference>
<accession>A0A431W1W0</accession>
<comment type="caution">
    <text evidence="1">The sequence shown here is derived from an EMBL/GenBank/DDBJ whole genome shotgun (WGS) entry which is preliminary data.</text>
</comment>
<dbReference type="AlphaFoldDB" id="A0A431W1W0"/>
<proteinExistence type="predicted"/>
<gene>
    <name evidence="1" type="ORF">EJ104_03500</name>
</gene>
<evidence type="ECO:0000313" key="1">
    <source>
        <dbReference type="EMBL" id="RTR29464.1"/>
    </source>
</evidence>
<evidence type="ECO:0000313" key="2">
    <source>
        <dbReference type="Proteomes" id="UP000277766"/>
    </source>
</evidence>